<keyword evidence="4" id="KW-0067">ATP-binding</keyword>
<sequence>MNTDTFDPAEDRVGAAVAEYLEARDSGHPLSVADWLARYPDLAAELREFLDDGAAAGLRVFRGQTREPDLTTDERVLGEYELLERIGGNMGTVYRARQLNLPREVAVKVLLRAGTGDRARFRTEAEAMARLRHPNIVRILEVSRGSGTPFFTMDWYPGGTLADRSEFAHHPSRAAVVVEKIAGAVHHAHRHGLLHRDLKPANVLVDDKGEPVVADFGLAVPLDRTAETDRRVAGTPAYMAPEQLNGEFTVATDVFGVGAVLYELLTGRPPAHGPTLAAVLERVRLAAPVPPDQLNPRVDPDLSAICMKCLAKEPGDRYATAADVAADLERFRLGLPPLARPLGPLGRVSRLLREARAAGDFRSLAPGLVGQAALVLATNVSVFALLRAGAAEVFVWAALFVPNISLFALLARERWCAREQYTPARFHLWSTWVGQTTACVAVMIGSRLAAGADLARGIEAGYIGCAGINALAFVVMGSLFAGRQYLLGLTWAGAAVAMGVFPHAAPLVYAGLIAMCCLLTGFQLNALRANQA</sequence>
<keyword evidence="8" id="KW-1185">Reference proteome</keyword>
<dbReference type="SUPFAM" id="SSF56112">
    <property type="entry name" value="Protein kinase-like (PK-like)"/>
    <property type="match status" value="1"/>
</dbReference>
<accession>A0A6P2D368</accession>
<dbReference type="EMBL" id="LR593886">
    <property type="protein sequence ID" value="VTR93892.1"/>
    <property type="molecule type" value="Genomic_DNA"/>
</dbReference>
<protein>
    <recommendedName>
        <fullName evidence="6">Protein kinase domain-containing protein</fullName>
    </recommendedName>
</protein>
<evidence type="ECO:0000256" key="2">
    <source>
        <dbReference type="ARBA" id="ARBA00022741"/>
    </source>
</evidence>
<dbReference type="SMART" id="SM00220">
    <property type="entry name" value="S_TKc"/>
    <property type="match status" value="1"/>
</dbReference>
<feature type="transmembrane region" description="Helical" evidence="5">
    <location>
        <begin position="462"/>
        <end position="481"/>
    </location>
</feature>
<dbReference type="Proteomes" id="UP000464178">
    <property type="component" value="Chromosome"/>
</dbReference>
<evidence type="ECO:0000256" key="3">
    <source>
        <dbReference type="ARBA" id="ARBA00022777"/>
    </source>
</evidence>
<dbReference type="AlphaFoldDB" id="A0A6P2D368"/>
<keyword evidence="3 7" id="KW-0418">Kinase</keyword>
<evidence type="ECO:0000256" key="1">
    <source>
        <dbReference type="ARBA" id="ARBA00022679"/>
    </source>
</evidence>
<evidence type="ECO:0000256" key="5">
    <source>
        <dbReference type="SAM" id="Phobius"/>
    </source>
</evidence>
<dbReference type="KEGG" id="gms:SOIL9_38220"/>
<feature type="transmembrane region" description="Helical" evidence="5">
    <location>
        <begin position="432"/>
        <end position="450"/>
    </location>
</feature>
<keyword evidence="2" id="KW-0547">Nucleotide-binding</keyword>
<dbReference type="Gene3D" id="1.10.510.10">
    <property type="entry name" value="Transferase(Phosphotransferase) domain 1"/>
    <property type="match status" value="1"/>
</dbReference>
<dbReference type="CDD" id="cd14014">
    <property type="entry name" value="STKc_PknB_like"/>
    <property type="match status" value="1"/>
</dbReference>
<name>A0A6P2D368_9BACT</name>
<proteinExistence type="predicted"/>
<organism evidence="7 8">
    <name type="scientific">Gemmata massiliana</name>
    <dbReference type="NCBI Taxonomy" id="1210884"/>
    <lineage>
        <taxon>Bacteria</taxon>
        <taxon>Pseudomonadati</taxon>
        <taxon>Planctomycetota</taxon>
        <taxon>Planctomycetia</taxon>
        <taxon>Gemmatales</taxon>
        <taxon>Gemmataceae</taxon>
        <taxon>Gemmata</taxon>
    </lineage>
</organism>
<dbReference type="Pfam" id="PF00069">
    <property type="entry name" value="Pkinase"/>
    <property type="match status" value="1"/>
</dbReference>
<dbReference type="InterPro" id="IPR011009">
    <property type="entry name" value="Kinase-like_dom_sf"/>
</dbReference>
<dbReference type="GO" id="GO:0005524">
    <property type="term" value="F:ATP binding"/>
    <property type="evidence" value="ECO:0007669"/>
    <property type="project" value="UniProtKB-KW"/>
</dbReference>
<evidence type="ECO:0000313" key="8">
    <source>
        <dbReference type="Proteomes" id="UP000464178"/>
    </source>
</evidence>
<feature type="transmembrane region" description="Helical" evidence="5">
    <location>
        <begin position="364"/>
        <end position="386"/>
    </location>
</feature>
<feature type="domain" description="Protein kinase" evidence="6">
    <location>
        <begin position="80"/>
        <end position="331"/>
    </location>
</feature>
<dbReference type="InterPro" id="IPR000719">
    <property type="entry name" value="Prot_kinase_dom"/>
</dbReference>
<keyword evidence="1" id="KW-0808">Transferase</keyword>
<dbReference type="PANTHER" id="PTHR43289:SF6">
    <property type="entry name" value="SERINE_THREONINE-PROTEIN KINASE NEKL-3"/>
    <property type="match status" value="1"/>
</dbReference>
<feature type="transmembrane region" description="Helical" evidence="5">
    <location>
        <begin position="393"/>
        <end position="412"/>
    </location>
</feature>
<dbReference type="PROSITE" id="PS00108">
    <property type="entry name" value="PROTEIN_KINASE_ST"/>
    <property type="match status" value="1"/>
</dbReference>
<dbReference type="RefSeq" id="WP_162668542.1">
    <property type="nucleotide sequence ID" value="NZ_LR593886.1"/>
</dbReference>
<evidence type="ECO:0000313" key="7">
    <source>
        <dbReference type="EMBL" id="VTR93892.1"/>
    </source>
</evidence>
<keyword evidence="5" id="KW-1133">Transmembrane helix</keyword>
<dbReference type="Gene3D" id="3.30.200.20">
    <property type="entry name" value="Phosphorylase Kinase, domain 1"/>
    <property type="match status" value="1"/>
</dbReference>
<gene>
    <name evidence="7" type="ORF">SOIL9_38220</name>
</gene>
<keyword evidence="5" id="KW-0812">Transmembrane</keyword>
<feature type="transmembrane region" description="Helical" evidence="5">
    <location>
        <begin position="507"/>
        <end position="527"/>
    </location>
</feature>
<keyword evidence="5" id="KW-0472">Membrane</keyword>
<evidence type="ECO:0000256" key="4">
    <source>
        <dbReference type="ARBA" id="ARBA00022840"/>
    </source>
</evidence>
<dbReference type="PROSITE" id="PS50011">
    <property type="entry name" value="PROTEIN_KINASE_DOM"/>
    <property type="match status" value="1"/>
</dbReference>
<dbReference type="PANTHER" id="PTHR43289">
    <property type="entry name" value="MITOGEN-ACTIVATED PROTEIN KINASE KINASE KINASE 20-RELATED"/>
    <property type="match status" value="1"/>
</dbReference>
<reference evidence="7 8" key="1">
    <citation type="submission" date="2019-05" db="EMBL/GenBank/DDBJ databases">
        <authorList>
            <consortium name="Science for Life Laboratories"/>
        </authorList>
    </citation>
    <scope>NUCLEOTIDE SEQUENCE [LARGE SCALE GENOMIC DNA]</scope>
    <source>
        <strain evidence="7">Soil9</strain>
    </source>
</reference>
<evidence type="ECO:0000259" key="6">
    <source>
        <dbReference type="PROSITE" id="PS50011"/>
    </source>
</evidence>
<dbReference type="GO" id="GO:0004674">
    <property type="term" value="F:protein serine/threonine kinase activity"/>
    <property type="evidence" value="ECO:0007669"/>
    <property type="project" value="TreeGrafter"/>
</dbReference>
<dbReference type="InterPro" id="IPR008271">
    <property type="entry name" value="Ser/Thr_kinase_AS"/>
</dbReference>